<dbReference type="EMBL" id="JAZDUA010000127">
    <property type="protein sequence ID" value="KAK7867070.1"/>
    <property type="molecule type" value="Genomic_DNA"/>
</dbReference>
<dbReference type="Proteomes" id="UP001378592">
    <property type="component" value="Unassembled WGS sequence"/>
</dbReference>
<evidence type="ECO:0000313" key="3">
    <source>
        <dbReference type="Proteomes" id="UP001378592"/>
    </source>
</evidence>
<reference evidence="2 3" key="1">
    <citation type="submission" date="2024-03" db="EMBL/GenBank/DDBJ databases">
        <title>The genome assembly and annotation of the cricket Gryllus longicercus Weissman &amp; Gray.</title>
        <authorList>
            <person name="Szrajer S."/>
            <person name="Gray D."/>
            <person name="Ylla G."/>
        </authorList>
    </citation>
    <scope>NUCLEOTIDE SEQUENCE [LARGE SCALE GENOMIC DNA]</scope>
    <source>
        <strain evidence="2">DAG 2021-001</strain>
        <tissue evidence="2">Whole body minus gut</tissue>
    </source>
</reference>
<comment type="caution">
    <text evidence="2">The sequence shown here is derived from an EMBL/GenBank/DDBJ whole genome shotgun (WGS) entry which is preliminary data.</text>
</comment>
<feature type="compositionally biased region" description="Acidic residues" evidence="1">
    <location>
        <begin position="20"/>
        <end position="30"/>
    </location>
</feature>
<evidence type="ECO:0000256" key="1">
    <source>
        <dbReference type="SAM" id="MobiDB-lite"/>
    </source>
</evidence>
<organism evidence="2 3">
    <name type="scientific">Gryllus longicercus</name>
    <dbReference type="NCBI Taxonomy" id="2509291"/>
    <lineage>
        <taxon>Eukaryota</taxon>
        <taxon>Metazoa</taxon>
        <taxon>Ecdysozoa</taxon>
        <taxon>Arthropoda</taxon>
        <taxon>Hexapoda</taxon>
        <taxon>Insecta</taxon>
        <taxon>Pterygota</taxon>
        <taxon>Neoptera</taxon>
        <taxon>Polyneoptera</taxon>
        <taxon>Orthoptera</taxon>
        <taxon>Ensifera</taxon>
        <taxon>Gryllidea</taxon>
        <taxon>Grylloidea</taxon>
        <taxon>Gryllidae</taxon>
        <taxon>Gryllinae</taxon>
        <taxon>Gryllus</taxon>
    </lineage>
</organism>
<protein>
    <submittedName>
        <fullName evidence="2">Uncharacterized protein</fullName>
    </submittedName>
</protein>
<dbReference type="AlphaFoldDB" id="A0AAN9VLC6"/>
<accession>A0AAN9VLC6</accession>
<name>A0AAN9VLC6_9ORTH</name>
<proteinExistence type="predicted"/>
<sequence length="89" mass="10036">MPGSRSSNDPDHKSPRESGEDSEDESEILEESPCGRWLKRREEVKRVAGLSLSCGLRCKVRVLMPARLTTLPLWGIHTSNSHTSRLHIE</sequence>
<feature type="compositionally biased region" description="Basic and acidic residues" evidence="1">
    <location>
        <begin position="8"/>
        <end position="19"/>
    </location>
</feature>
<keyword evidence="3" id="KW-1185">Reference proteome</keyword>
<gene>
    <name evidence="2" type="ORF">R5R35_004008</name>
</gene>
<evidence type="ECO:0000313" key="2">
    <source>
        <dbReference type="EMBL" id="KAK7867070.1"/>
    </source>
</evidence>
<feature type="region of interest" description="Disordered" evidence="1">
    <location>
        <begin position="1"/>
        <end position="32"/>
    </location>
</feature>